<keyword evidence="1" id="KW-1133">Transmembrane helix</keyword>
<keyword evidence="1" id="KW-0812">Transmembrane</keyword>
<dbReference type="EMBL" id="RJMB01000009">
    <property type="protein sequence ID" value="RNL84740.1"/>
    <property type="molecule type" value="Genomic_DNA"/>
</dbReference>
<protein>
    <submittedName>
        <fullName evidence="2">Uncharacterized protein</fullName>
    </submittedName>
</protein>
<feature type="transmembrane region" description="Helical" evidence="1">
    <location>
        <begin position="81"/>
        <end position="101"/>
    </location>
</feature>
<evidence type="ECO:0000313" key="2">
    <source>
        <dbReference type="EMBL" id="RNL84740.1"/>
    </source>
</evidence>
<accession>A0A3N0EA92</accession>
<gene>
    <name evidence="2" type="ORF">EFW17_10570</name>
</gene>
<feature type="transmembrane region" description="Helical" evidence="1">
    <location>
        <begin position="122"/>
        <end position="143"/>
    </location>
</feature>
<dbReference type="Proteomes" id="UP000269198">
    <property type="component" value="Unassembled WGS sequence"/>
</dbReference>
<sequence>MLGEKLGILGTTLVIIGVGWFTSSRMRSDLRFSVTSMLSGATIPLVIVSSFLWPLEKNYDFEGALGIVGRMDSYFGVPSSPFMMVAFVAIGSWLVYGVVTVDQWEHVEARQKRADSVPRRDGYAFMFNITYFVLFGVVAAWFFSLGGGWTALAIGVTLLLLPTSVFALDALKLKRRDAAGIPIEDGLASFRWTKS</sequence>
<dbReference type="AlphaFoldDB" id="A0A3N0EA92"/>
<evidence type="ECO:0000256" key="1">
    <source>
        <dbReference type="SAM" id="Phobius"/>
    </source>
</evidence>
<feature type="transmembrane region" description="Helical" evidence="1">
    <location>
        <begin position="149"/>
        <end position="168"/>
    </location>
</feature>
<keyword evidence="1" id="KW-0472">Membrane</keyword>
<keyword evidence="3" id="KW-1185">Reference proteome</keyword>
<name>A0A3N0EA92_9ACTN</name>
<proteinExistence type="predicted"/>
<reference evidence="2 3" key="1">
    <citation type="submission" date="2018-11" db="EMBL/GenBank/DDBJ databases">
        <title>The genome draft of YIM 96095.</title>
        <authorList>
            <person name="Tang S.-K."/>
            <person name="Chunyu W.-X."/>
            <person name="Feng Y.-Z."/>
        </authorList>
    </citation>
    <scope>NUCLEOTIDE SEQUENCE [LARGE SCALE GENOMIC DNA]</scope>
    <source>
        <strain evidence="2 3">YIM 96095</strain>
    </source>
</reference>
<evidence type="ECO:0000313" key="3">
    <source>
        <dbReference type="Proteomes" id="UP000269198"/>
    </source>
</evidence>
<feature type="transmembrane region" description="Helical" evidence="1">
    <location>
        <begin position="34"/>
        <end position="53"/>
    </location>
</feature>
<organism evidence="2 3">
    <name type="scientific">Halostreptopolyspora alba</name>
    <dbReference type="NCBI Taxonomy" id="2487137"/>
    <lineage>
        <taxon>Bacteria</taxon>
        <taxon>Bacillati</taxon>
        <taxon>Actinomycetota</taxon>
        <taxon>Actinomycetes</taxon>
        <taxon>Streptosporangiales</taxon>
        <taxon>Nocardiopsidaceae</taxon>
        <taxon>Halostreptopolyspora</taxon>
    </lineage>
</organism>
<comment type="caution">
    <text evidence="2">The sequence shown here is derived from an EMBL/GenBank/DDBJ whole genome shotgun (WGS) entry which is preliminary data.</text>
</comment>
<feature type="transmembrane region" description="Helical" evidence="1">
    <location>
        <begin position="6"/>
        <end position="22"/>
    </location>
</feature>